<dbReference type="SUPFAM" id="SSF53335">
    <property type="entry name" value="S-adenosyl-L-methionine-dependent methyltransferases"/>
    <property type="match status" value="1"/>
</dbReference>
<dbReference type="EMBL" id="JPRF03000048">
    <property type="protein sequence ID" value="OEV34358.1"/>
    <property type="molecule type" value="Genomic_DNA"/>
</dbReference>
<dbReference type="Proteomes" id="UP000610124">
    <property type="component" value="Unassembled WGS sequence"/>
</dbReference>
<evidence type="ECO:0000313" key="3">
    <source>
        <dbReference type="EMBL" id="GGU85808.1"/>
    </source>
</evidence>
<reference evidence="5" key="3">
    <citation type="submission" date="2016-08" db="EMBL/GenBank/DDBJ databases">
        <title>Sequencing, assembly and comparative genomics of S. aureofaciens ATCC 10762.</title>
        <authorList>
            <person name="Gradnigo J.S."/>
            <person name="Johnson N."/>
            <person name="Somerville G.A."/>
        </authorList>
    </citation>
    <scope>NUCLEOTIDE SEQUENCE [LARGE SCALE GENOMIC DNA]</scope>
    <source>
        <strain evidence="5">ATCC 10762 / DSM 40127 / CCM 3239 / JCM 4008 / LMG 5968 / NBRC 12843 / NCIMB 8234 / A-377</strain>
    </source>
</reference>
<evidence type="ECO:0000259" key="2">
    <source>
        <dbReference type="Pfam" id="PF08241"/>
    </source>
</evidence>
<dbReference type="InterPro" id="IPR029063">
    <property type="entry name" value="SAM-dependent_MTases_sf"/>
</dbReference>
<dbReference type="Pfam" id="PF08241">
    <property type="entry name" value="Methyltransf_11"/>
    <property type="match status" value="1"/>
</dbReference>
<evidence type="ECO:0000313" key="5">
    <source>
        <dbReference type="Proteomes" id="UP000037395"/>
    </source>
</evidence>
<dbReference type="RefSeq" id="WP_030553521.1">
    <property type="nucleotide sequence ID" value="NZ_BMUB01000009.1"/>
</dbReference>
<keyword evidence="4" id="KW-0808">Transferase</keyword>
<feature type="domain" description="Methyltransferase type 11" evidence="2">
    <location>
        <begin position="111"/>
        <end position="167"/>
    </location>
</feature>
<dbReference type="InterPro" id="IPR013216">
    <property type="entry name" value="Methyltransf_11"/>
</dbReference>
<keyword evidence="5" id="KW-1185">Reference proteome</keyword>
<sequence>MLVSARSFAEYRAMFALTDRDLGRRILDCPGGAASFVAEAGQRGVDAVAVDREYAVHREELGLLVERESSFKRELLAEQTAGFNRSWYSDADDQIRQWTANSRLFRADIAARPERYVAGALPELPFSDRSFDLVLSSHLVFSYGNRLGEEFQQAALLELARVARREVRLFPVTVYDTGERHPGLERLREELAGAGIDSRLERVRYEFQPGADEMLVLGCTGYRPPARTAPGAGRPGAMPVDPVRWRHRERSD</sequence>
<gene>
    <name evidence="3" type="ORF">GCM10010502_42650</name>
    <name evidence="4" type="ORF">HS99_0036145</name>
</gene>
<feature type="compositionally biased region" description="Low complexity" evidence="1">
    <location>
        <begin position="226"/>
        <end position="237"/>
    </location>
</feature>
<dbReference type="GO" id="GO:0032259">
    <property type="term" value="P:methylation"/>
    <property type="evidence" value="ECO:0007669"/>
    <property type="project" value="UniProtKB-KW"/>
</dbReference>
<reference evidence="3" key="5">
    <citation type="submission" date="2020-09" db="EMBL/GenBank/DDBJ databases">
        <authorList>
            <person name="Sun Q."/>
            <person name="Ohkuma M."/>
        </authorList>
    </citation>
    <scope>NUCLEOTIDE SEQUENCE</scope>
    <source>
        <strain evidence="3">JCM 4434</strain>
    </source>
</reference>
<reference evidence="4 5" key="2">
    <citation type="submission" date="2014-07" db="EMBL/GenBank/DDBJ databases">
        <authorList>
            <person name="Zhang J.E."/>
            <person name="Yang H."/>
            <person name="Guo J."/>
            <person name="Deng Z."/>
            <person name="Luo H."/>
            <person name="Luo M."/>
            <person name="Zhao B."/>
        </authorList>
    </citation>
    <scope>NUCLEOTIDE SEQUENCE [LARGE SCALE GENOMIC DNA]</scope>
    <source>
        <strain evidence="4">ATCC 10762</strain>
        <strain evidence="5">ATCC 10762 / DSM 40127 / CCM 3239 / JCM 4008 / LMG 5968 / NBRC 12843 / NCIMB 8234 / A-377</strain>
    </source>
</reference>
<accession>A0A1E7N0Y7</accession>
<evidence type="ECO:0000256" key="1">
    <source>
        <dbReference type="SAM" id="MobiDB-lite"/>
    </source>
</evidence>
<comment type="caution">
    <text evidence="4">The sequence shown here is derived from an EMBL/GenBank/DDBJ whole genome shotgun (WGS) entry which is preliminary data.</text>
</comment>
<keyword evidence="4" id="KW-0489">Methyltransferase</keyword>
<name>A0A1E7N0Y7_KITAU</name>
<dbReference type="Proteomes" id="UP000037395">
    <property type="component" value="Unassembled WGS sequence"/>
</dbReference>
<dbReference type="EMBL" id="BMUB01000009">
    <property type="protein sequence ID" value="GGU85808.1"/>
    <property type="molecule type" value="Genomic_DNA"/>
</dbReference>
<accession>A0A8H9HSM1</accession>
<dbReference type="Gene3D" id="3.40.50.150">
    <property type="entry name" value="Vaccinia Virus protein VP39"/>
    <property type="match status" value="1"/>
</dbReference>
<feature type="region of interest" description="Disordered" evidence="1">
    <location>
        <begin position="226"/>
        <end position="252"/>
    </location>
</feature>
<organism evidence="4 5">
    <name type="scientific">Kitasatospora aureofaciens</name>
    <name type="common">Streptomyces aureofaciens</name>
    <dbReference type="NCBI Taxonomy" id="1894"/>
    <lineage>
        <taxon>Bacteria</taxon>
        <taxon>Bacillati</taxon>
        <taxon>Actinomycetota</taxon>
        <taxon>Actinomycetes</taxon>
        <taxon>Kitasatosporales</taxon>
        <taxon>Streptomycetaceae</taxon>
        <taxon>Kitasatospora</taxon>
    </lineage>
</organism>
<protein>
    <submittedName>
        <fullName evidence="4">Methyltransferase</fullName>
    </submittedName>
</protein>
<reference evidence="3" key="1">
    <citation type="journal article" date="2014" name="Int. J. Syst. Evol. Microbiol.">
        <title>Complete genome sequence of Corynebacterium casei LMG S-19264T (=DSM 44701T), isolated from a smear-ripened cheese.</title>
        <authorList>
            <consortium name="US DOE Joint Genome Institute (JGI-PGF)"/>
            <person name="Walter F."/>
            <person name="Albersmeier A."/>
            <person name="Kalinowski J."/>
            <person name="Ruckert C."/>
        </authorList>
    </citation>
    <scope>NUCLEOTIDE SEQUENCE</scope>
    <source>
        <strain evidence="3">JCM 4434</strain>
    </source>
</reference>
<dbReference type="AlphaFoldDB" id="A0A1E7N0Y7"/>
<evidence type="ECO:0000313" key="4">
    <source>
        <dbReference type="EMBL" id="OEV34358.1"/>
    </source>
</evidence>
<dbReference type="GeneID" id="97487296"/>
<dbReference type="GO" id="GO:0008757">
    <property type="term" value="F:S-adenosylmethionine-dependent methyltransferase activity"/>
    <property type="evidence" value="ECO:0007669"/>
    <property type="project" value="InterPro"/>
</dbReference>
<proteinExistence type="predicted"/>
<reference evidence="4" key="4">
    <citation type="submission" date="2016-08" db="EMBL/GenBank/DDBJ databases">
        <title>Sequencing, Assembly and Comparative Genomics of S. aureofaciens ATCC 10762.</title>
        <authorList>
            <person name="Gradnigo J.S."/>
            <person name="Johnson N."/>
            <person name="Somerville G.A."/>
        </authorList>
    </citation>
    <scope>NUCLEOTIDE SEQUENCE [LARGE SCALE GENOMIC DNA]</scope>
    <source>
        <strain evidence="4">ATCC 10762</strain>
    </source>
</reference>